<evidence type="ECO:0000313" key="1">
    <source>
        <dbReference type="EMBL" id="PIP75760.1"/>
    </source>
</evidence>
<dbReference type="EMBL" id="PCTN01000085">
    <property type="protein sequence ID" value="PIP75760.1"/>
    <property type="molecule type" value="Genomic_DNA"/>
</dbReference>
<accession>A0A2H0D2C2</accession>
<organism evidence="1 2">
    <name type="scientific">Candidatus Kuenenbacteria bacterium CG22_combo_CG10-13_8_21_14_all_39_9</name>
    <dbReference type="NCBI Taxonomy" id="1974621"/>
    <lineage>
        <taxon>Bacteria</taxon>
        <taxon>Candidatus Kueneniibacteriota</taxon>
    </lineage>
</organism>
<sequence>MIYESSVENMKLLDLRKDENVKKVLDGFKQVLIEKLKEPDLEWNVQGVLQKAVEAITSGKVGSGNLREVTFSTGQMFSDYCKSLGYEGLMTFEGGEGDDVSNHDTYLIFDPEKAKINQEHKVL</sequence>
<dbReference type="Proteomes" id="UP000230159">
    <property type="component" value="Unassembled WGS sequence"/>
</dbReference>
<name>A0A2H0D2C2_9BACT</name>
<dbReference type="AlphaFoldDB" id="A0A2H0D2C2"/>
<protein>
    <submittedName>
        <fullName evidence="1">Uncharacterized protein</fullName>
    </submittedName>
</protein>
<gene>
    <name evidence="1" type="ORF">COW86_01935</name>
</gene>
<evidence type="ECO:0000313" key="2">
    <source>
        <dbReference type="Proteomes" id="UP000230159"/>
    </source>
</evidence>
<reference evidence="1 2" key="1">
    <citation type="submission" date="2017-09" db="EMBL/GenBank/DDBJ databases">
        <title>Depth-based differentiation of microbial function through sediment-hosted aquifers and enrichment of novel symbionts in the deep terrestrial subsurface.</title>
        <authorList>
            <person name="Probst A.J."/>
            <person name="Ladd B."/>
            <person name="Jarett J.K."/>
            <person name="Geller-Mcgrath D.E."/>
            <person name="Sieber C.M."/>
            <person name="Emerson J.B."/>
            <person name="Anantharaman K."/>
            <person name="Thomas B.C."/>
            <person name="Malmstrom R."/>
            <person name="Stieglmeier M."/>
            <person name="Klingl A."/>
            <person name="Woyke T."/>
            <person name="Ryan C.M."/>
            <person name="Banfield J.F."/>
        </authorList>
    </citation>
    <scope>NUCLEOTIDE SEQUENCE [LARGE SCALE GENOMIC DNA]</scope>
    <source>
        <strain evidence="1">CG22_combo_CG10-13_8_21_14_all_39_9</strain>
    </source>
</reference>
<proteinExistence type="predicted"/>
<comment type="caution">
    <text evidence="1">The sequence shown here is derived from an EMBL/GenBank/DDBJ whole genome shotgun (WGS) entry which is preliminary data.</text>
</comment>